<protein>
    <submittedName>
        <fullName evidence="1">Uncharacterized protein</fullName>
    </submittedName>
</protein>
<dbReference type="EMBL" id="GL444475">
    <property type="protein sequence ID" value="EFN60890.1"/>
    <property type="molecule type" value="Genomic_DNA"/>
</dbReference>
<proteinExistence type="predicted"/>
<evidence type="ECO:0000313" key="1">
    <source>
        <dbReference type="EMBL" id="EFN60890.1"/>
    </source>
</evidence>
<dbReference type="OrthoDB" id="7548922at2759"/>
<dbReference type="Proteomes" id="UP000000311">
    <property type="component" value="Unassembled WGS sequence"/>
</dbReference>
<feature type="non-terminal residue" evidence="1">
    <location>
        <position position="1"/>
    </location>
</feature>
<dbReference type="InParanoid" id="E2B099"/>
<dbReference type="OMA" id="LCWISSH"/>
<dbReference type="PANTHER" id="PTHR22955:SF77">
    <property type="entry name" value="ASPARTIC PUTATIVE DOMAIN-CONTAINING PROTEIN-RELATED"/>
    <property type="match status" value="1"/>
</dbReference>
<dbReference type="AlphaFoldDB" id="E2B099"/>
<accession>E2B099</accession>
<dbReference type="Pfam" id="PF05380">
    <property type="entry name" value="Peptidase_A17"/>
    <property type="match status" value="1"/>
</dbReference>
<feature type="non-terminal residue" evidence="1">
    <location>
        <position position="271"/>
    </location>
</feature>
<gene>
    <name evidence="1" type="ORF">EAG_00466</name>
</gene>
<keyword evidence="2" id="KW-1185">Reference proteome</keyword>
<dbReference type="PANTHER" id="PTHR22955">
    <property type="entry name" value="RETROTRANSPOSON"/>
    <property type="match status" value="1"/>
</dbReference>
<reference evidence="1 2" key="1">
    <citation type="journal article" date="2010" name="Science">
        <title>Genomic comparison of the ants Camponotus floridanus and Harpegnathos saltator.</title>
        <authorList>
            <person name="Bonasio R."/>
            <person name="Zhang G."/>
            <person name="Ye C."/>
            <person name="Mutti N.S."/>
            <person name="Fang X."/>
            <person name="Qin N."/>
            <person name="Donahue G."/>
            <person name="Yang P."/>
            <person name="Li Q."/>
            <person name="Li C."/>
            <person name="Zhang P."/>
            <person name="Huang Z."/>
            <person name="Berger S.L."/>
            <person name="Reinberg D."/>
            <person name="Wang J."/>
            <person name="Liebig J."/>
        </authorList>
    </citation>
    <scope>NUCLEOTIDE SEQUENCE [LARGE SCALE GENOMIC DNA]</scope>
    <source>
        <strain evidence="2">C129</strain>
    </source>
</reference>
<name>E2B099_CAMFO</name>
<evidence type="ECO:0000313" key="2">
    <source>
        <dbReference type="Proteomes" id="UP000000311"/>
    </source>
</evidence>
<organism evidence="2">
    <name type="scientific">Camponotus floridanus</name>
    <name type="common">Florida carpenter ant</name>
    <dbReference type="NCBI Taxonomy" id="104421"/>
    <lineage>
        <taxon>Eukaryota</taxon>
        <taxon>Metazoa</taxon>
        <taxon>Ecdysozoa</taxon>
        <taxon>Arthropoda</taxon>
        <taxon>Hexapoda</taxon>
        <taxon>Insecta</taxon>
        <taxon>Pterygota</taxon>
        <taxon>Neoptera</taxon>
        <taxon>Endopterygota</taxon>
        <taxon>Hymenoptera</taxon>
        <taxon>Apocrita</taxon>
        <taxon>Aculeata</taxon>
        <taxon>Formicoidea</taxon>
        <taxon>Formicidae</taxon>
        <taxon>Formicinae</taxon>
        <taxon>Camponotus</taxon>
    </lineage>
</organism>
<dbReference type="STRING" id="104421.E2B099"/>
<sequence length="271" mass="30719">PVLVAAKIFIQDLWMAGLDWDQSIPLNLRSRWLHFAAKLPELNRTRIPRWTGVQGGYELHAFCDASERAYAAAVYLRGIKDSGEFGSSLLIAKTKVAPLRPVSIPRLELCGALLAARLLRRIATELQIASAHLYAWTDARVVLAWIRAHPSRWTAFVANRVAAIQEWLPPVHWRYVSTQENPADLATRGIAPSDLESSQLWWTGPQWLKSPSESWYAVDSVEPEVDEERRSLATVFNDRPRPDLQAEPENDLLCRFSSFNKLIRVSALCLR</sequence>
<dbReference type="InterPro" id="IPR008042">
    <property type="entry name" value="Retrotrans_Pao"/>
</dbReference>